<dbReference type="SMART" id="SM00448">
    <property type="entry name" value="REC"/>
    <property type="match status" value="1"/>
</dbReference>
<dbReference type="Gene3D" id="3.40.50.2300">
    <property type="match status" value="1"/>
</dbReference>
<proteinExistence type="predicted"/>
<dbReference type="PANTHER" id="PTHR48111">
    <property type="entry name" value="REGULATOR OF RPOS"/>
    <property type="match status" value="1"/>
</dbReference>
<dbReference type="Pfam" id="PF00486">
    <property type="entry name" value="Trans_reg_C"/>
    <property type="match status" value="1"/>
</dbReference>
<evidence type="ECO:0000256" key="2">
    <source>
        <dbReference type="ARBA" id="ARBA00023012"/>
    </source>
</evidence>
<dbReference type="STRING" id="84135.GCA_001052115_00606"/>
<dbReference type="InterPro" id="IPR001867">
    <property type="entry name" value="OmpR/PhoB-type_DNA-bd"/>
</dbReference>
<evidence type="ECO:0000256" key="7">
    <source>
        <dbReference type="PROSITE-ProRule" id="PRU01091"/>
    </source>
</evidence>
<comment type="caution">
    <text evidence="10">The sequence shown here is derived from an EMBL/GenBank/DDBJ whole genome shotgun (WGS) entry which is preliminary data.</text>
</comment>
<keyword evidence="5" id="KW-0804">Transcription</keyword>
<evidence type="ECO:0000313" key="10">
    <source>
        <dbReference type="EMBL" id="PMC52077.1"/>
    </source>
</evidence>
<dbReference type="InterPro" id="IPR016032">
    <property type="entry name" value="Sig_transdc_resp-reg_C-effctor"/>
</dbReference>
<evidence type="ECO:0000256" key="1">
    <source>
        <dbReference type="ARBA" id="ARBA00022553"/>
    </source>
</evidence>
<dbReference type="OrthoDB" id="9790442at2"/>
<evidence type="ECO:0000313" key="11">
    <source>
        <dbReference type="Proteomes" id="UP000235670"/>
    </source>
</evidence>
<dbReference type="SUPFAM" id="SSF52172">
    <property type="entry name" value="CheY-like"/>
    <property type="match status" value="1"/>
</dbReference>
<dbReference type="GO" id="GO:0006355">
    <property type="term" value="P:regulation of DNA-templated transcription"/>
    <property type="evidence" value="ECO:0007669"/>
    <property type="project" value="InterPro"/>
</dbReference>
<keyword evidence="4 7" id="KW-0238">DNA-binding</keyword>
<organism evidence="10 11">
    <name type="scientific">Gemella sanguinis</name>
    <dbReference type="NCBI Taxonomy" id="84135"/>
    <lineage>
        <taxon>Bacteria</taxon>
        <taxon>Bacillati</taxon>
        <taxon>Bacillota</taxon>
        <taxon>Bacilli</taxon>
        <taxon>Bacillales</taxon>
        <taxon>Gemellaceae</taxon>
        <taxon>Gemella</taxon>
    </lineage>
</organism>
<dbReference type="Proteomes" id="UP000235670">
    <property type="component" value="Unassembled WGS sequence"/>
</dbReference>
<dbReference type="Gene3D" id="1.10.10.10">
    <property type="entry name" value="Winged helix-like DNA-binding domain superfamily/Winged helix DNA-binding domain"/>
    <property type="match status" value="1"/>
</dbReference>
<accession>A0A2N6SDV8</accession>
<dbReference type="InterPro" id="IPR036388">
    <property type="entry name" value="WH-like_DNA-bd_sf"/>
</dbReference>
<dbReference type="GO" id="GO:0005829">
    <property type="term" value="C:cytosol"/>
    <property type="evidence" value="ECO:0007669"/>
    <property type="project" value="TreeGrafter"/>
</dbReference>
<dbReference type="Pfam" id="PF00072">
    <property type="entry name" value="Response_reg"/>
    <property type="match status" value="1"/>
</dbReference>
<feature type="domain" description="Response regulatory" evidence="8">
    <location>
        <begin position="3"/>
        <end position="117"/>
    </location>
</feature>
<sequence>MLKALIIEDDKFLAASLKAAISEKFDADVCYDGLDGIKLVDENVYDFIIADSILPGKSGIDVLDYAREIREQKTPVIILTIAESTEEKARVMKHRVTEYLPRTADASLLLTTMSNLLQRESNLKEENEVSYKELVLDLKNELVKTDTKTLDTIKGKYLELLSFFVINNNIVLEKEEIFDRVWGVDSETTINAIEVYISGLRKELRKIGYDKNLRTVRGVGYTFE</sequence>
<dbReference type="GO" id="GO:0000976">
    <property type="term" value="F:transcription cis-regulatory region binding"/>
    <property type="evidence" value="ECO:0007669"/>
    <property type="project" value="TreeGrafter"/>
</dbReference>
<dbReference type="PANTHER" id="PTHR48111:SF22">
    <property type="entry name" value="REGULATOR OF RPOS"/>
    <property type="match status" value="1"/>
</dbReference>
<gene>
    <name evidence="10" type="ORF">CJ218_06665</name>
</gene>
<keyword evidence="1 6" id="KW-0597">Phosphoprotein</keyword>
<evidence type="ECO:0000259" key="8">
    <source>
        <dbReference type="PROSITE" id="PS50110"/>
    </source>
</evidence>
<keyword evidence="2" id="KW-0902">Two-component regulatory system</keyword>
<name>A0A2N6SDV8_9BACL</name>
<dbReference type="GO" id="GO:0032993">
    <property type="term" value="C:protein-DNA complex"/>
    <property type="evidence" value="ECO:0007669"/>
    <property type="project" value="TreeGrafter"/>
</dbReference>
<dbReference type="SUPFAM" id="SSF46894">
    <property type="entry name" value="C-terminal effector domain of the bipartite response regulators"/>
    <property type="match status" value="1"/>
</dbReference>
<evidence type="ECO:0000256" key="3">
    <source>
        <dbReference type="ARBA" id="ARBA00023015"/>
    </source>
</evidence>
<dbReference type="SMART" id="SM00862">
    <property type="entry name" value="Trans_reg_C"/>
    <property type="match status" value="1"/>
</dbReference>
<evidence type="ECO:0000256" key="5">
    <source>
        <dbReference type="ARBA" id="ARBA00023163"/>
    </source>
</evidence>
<dbReference type="RefSeq" id="WP_102190059.1">
    <property type="nucleotide sequence ID" value="NZ_CAUTAO010000007.1"/>
</dbReference>
<protein>
    <submittedName>
        <fullName evidence="10">DNA-binding response regulator</fullName>
    </submittedName>
</protein>
<dbReference type="CDD" id="cd00383">
    <property type="entry name" value="trans_reg_C"/>
    <property type="match status" value="1"/>
</dbReference>
<feature type="DNA-binding region" description="OmpR/PhoB-type" evidence="7">
    <location>
        <begin position="126"/>
        <end position="224"/>
    </location>
</feature>
<dbReference type="InterPro" id="IPR011006">
    <property type="entry name" value="CheY-like_superfamily"/>
</dbReference>
<dbReference type="PROSITE" id="PS51755">
    <property type="entry name" value="OMPR_PHOB"/>
    <property type="match status" value="1"/>
</dbReference>
<dbReference type="EMBL" id="PNGT01000007">
    <property type="protein sequence ID" value="PMC52077.1"/>
    <property type="molecule type" value="Genomic_DNA"/>
</dbReference>
<dbReference type="GO" id="GO:0000156">
    <property type="term" value="F:phosphorelay response regulator activity"/>
    <property type="evidence" value="ECO:0007669"/>
    <property type="project" value="TreeGrafter"/>
</dbReference>
<feature type="domain" description="OmpR/PhoB-type" evidence="9">
    <location>
        <begin position="126"/>
        <end position="224"/>
    </location>
</feature>
<dbReference type="InterPro" id="IPR001789">
    <property type="entry name" value="Sig_transdc_resp-reg_receiver"/>
</dbReference>
<keyword evidence="3" id="KW-0805">Transcription regulation</keyword>
<feature type="modified residue" description="4-aspartylphosphate" evidence="6">
    <location>
        <position position="51"/>
    </location>
</feature>
<dbReference type="PROSITE" id="PS50110">
    <property type="entry name" value="RESPONSE_REGULATORY"/>
    <property type="match status" value="1"/>
</dbReference>
<dbReference type="InterPro" id="IPR039420">
    <property type="entry name" value="WalR-like"/>
</dbReference>
<evidence type="ECO:0000256" key="6">
    <source>
        <dbReference type="PROSITE-ProRule" id="PRU00169"/>
    </source>
</evidence>
<evidence type="ECO:0000259" key="9">
    <source>
        <dbReference type="PROSITE" id="PS51755"/>
    </source>
</evidence>
<reference evidence="10 11" key="1">
    <citation type="submission" date="2017-09" db="EMBL/GenBank/DDBJ databases">
        <title>Bacterial strain isolated from the female urinary microbiota.</title>
        <authorList>
            <person name="Thomas-White K."/>
            <person name="Kumar N."/>
            <person name="Forster S."/>
            <person name="Putonti C."/>
            <person name="Lawley T."/>
            <person name="Wolfe A.J."/>
        </authorList>
    </citation>
    <scope>NUCLEOTIDE SEQUENCE [LARGE SCALE GENOMIC DNA]</scope>
    <source>
        <strain evidence="10 11">UMB0186</strain>
    </source>
</reference>
<evidence type="ECO:0000256" key="4">
    <source>
        <dbReference type="ARBA" id="ARBA00023125"/>
    </source>
</evidence>
<dbReference type="AlphaFoldDB" id="A0A2N6SDV8"/>